<accession>M2NB16</accession>
<dbReference type="GO" id="GO:0000151">
    <property type="term" value="C:ubiquitin ligase complex"/>
    <property type="evidence" value="ECO:0007669"/>
    <property type="project" value="TreeGrafter"/>
</dbReference>
<dbReference type="PANTHER" id="PTHR46231:SF1">
    <property type="entry name" value="ANKYRIN REPEAT AND BTB_POZ DOMAIN-CONTAINING PROTEIN 1"/>
    <property type="match status" value="1"/>
</dbReference>
<dbReference type="Pfam" id="PF00651">
    <property type="entry name" value="BTB"/>
    <property type="match status" value="1"/>
</dbReference>
<keyword evidence="5" id="KW-1185">Reference proteome</keyword>
<dbReference type="InterPro" id="IPR011333">
    <property type="entry name" value="SKP1/BTB/POZ_sf"/>
</dbReference>
<organism evidence="4 5">
    <name type="scientific">Baudoinia panamericana (strain UAMH 10762)</name>
    <name type="common">Angels' share fungus</name>
    <name type="synonym">Baudoinia compniacensis (strain UAMH 10762)</name>
    <dbReference type="NCBI Taxonomy" id="717646"/>
    <lineage>
        <taxon>Eukaryota</taxon>
        <taxon>Fungi</taxon>
        <taxon>Dikarya</taxon>
        <taxon>Ascomycota</taxon>
        <taxon>Pezizomycotina</taxon>
        <taxon>Dothideomycetes</taxon>
        <taxon>Dothideomycetidae</taxon>
        <taxon>Mycosphaerellales</taxon>
        <taxon>Teratosphaeriaceae</taxon>
        <taxon>Baudoinia</taxon>
    </lineage>
</organism>
<dbReference type="PANTHER" id="PTHR46231">
    <property type="entry name" value="ANKYRIN REPEAT AND BTB/POZ DOMAIN-CONTAINING PROTEIN 1"/>
    <property type="match status" value="1"/>
</dbReference>
<evidence type="ECO:0000313" key="5">
    <source>
        <dbReference type="Proteomes" id="UP000011761"/>
    </source>
</evidence>
<feature type="domain" description="BTB" evidence="3">
    <location>
        <begin position="17"/>
        <end position="88"/>
    </location>
</feature>
<dbReference type="GO" id="GO:0005737">
    <property type="term" value="C:cytoplasm"/>
    <property type="evidence" value="ECO:0007669"/>
    <property type="project" value="TreeGrafter"/>
</dbReference>
<dbReference type="InterPro" id="IPR044515">
    <property type="entry name" value="ABTB1"/>
</dbReference>
<reference evidence="4 5" key="1">
    <citation type="journal article" date="2012" name="PLoS Pathog.">
        <title>Diverse lifestyles and strategies of plant pathogenesis encoded in the genomes of eighteen Dothideomycetes fungi.</title>
        <authorList>
            <person name="Ohm R.A."/>
            <person name="Feau N."/>
            <person name="Henrissat B."/>
            <person name="Schoch C.L."/>
            <person name="Horwitz B.A."/>
            <person name="Barry K.W."/>
            <person name="Condon B.J."/>
            <person name="Copeland A.C."/>
            <person name="Dhillon B."/>
            <person name="Glaser F."/>
            <person name="Hesse C.N."/>
            <person name="Kosti I."/>
            <person name="LaButti K."/>
            <person name="Lindquist E.A."/>
            <person name="Lucas S."/>
            <person name="Salamov A.A."/>
            <person name="Bradshaw R.E."/>
            <person name="Ciuffetti L."/>
            <person name="Hamelin R.C."/>
            <person name="Kema G.H.J."/>
            <person name="Lawrence C."/>
            <person name="Scott J.A."/>
            <person name="Spatafora J.W."/>
            <person name="Turgeon B.G."/>
            <person name="de Wit P.J.G.M."/>
            <person name="Zhong S."/>
            <person name="Goodwin S.B."/>
            <person name="Grigoriev I.V."/>
        </authorList>
    </citation>
    <scope>NUCLEOTIDE SEQUENCE [LARGE SCALE GENOMIC DNA]</scope>
    <source>
        <strain evidence="4 5">UAMH 10762</strain>
    </source>
</reference>
<name>M2NB16_BAUPA</name>
<dbReference type="eggNOG" id="ENOG502SQDU">
    <property type="taxonomic scope" value="Eukaryota"/>
</dbReference>
<evidence type="ECO:0000256" key="2">
    <source>
        <dbReference type="ARBA" id="ARBA00023043"/>
    </source>
</evidence>
<keyword evidence="1" id="KW-0677">Repeat</keyword>
<dbReference type="GeneID" id="19114676"/>
<dbReference type="AlphaFoldDB" id="M2NB16"/>
<dbReference type="Proteomes" id="UP000011761">
    <property type="component" value="Unassembled WGS sequence"/>
</dbReference>
<dbReference type="SUPFAM" id="SSF54695">
    <property type="entry name" value="POZ domain"/>
    <property type="match status" value="1"/>
</dbReference>
<dbReference type="InterPro" id="IPR000210">
    <property type="entry name" value="BTB/POZ_dom"/>
</dbReference>
<dbReference type="CDD" id="cd18186">
    <property type="entry name" value="BTB_POZ_ZBTB_KLHL-like"/>
    <property type="match status" value="1"/>
</dbReference>
<dbReference type="PROSITE" id="PS50097">
    <property type="entry name" value="BTB"/>
    <property type="match status" value="1"/>
</dbReference>
<dbReference type="Gene3D" id="3.30.710.10">
    <property type="entry name" value="Potassium Channel Kv1.1, Chain A"/>
    <property type="match status" value="1"/>
</dbReference>
<gene>
    <name evidence="4" type="ORF">BAUCODRAFT_472268</name>
</gene>
<proteinExistence type="predicted"/>
<dbReference type="RefSeq" id="XP_007676463.1">
    <property type="nucleotide sequence ID" value="XM_007678273.1"/>
</dbReference>
<dbReference type="STRING" id="717646.M2NB16"/>
<evidence type="ECO:0000313" key="4">
    <source>
        <dbReference type="EMBL" id="EMC96344.1"/>
    </source>
</evidence>
<keyword evidence="2" id="KW-0040">ANK repeat</keyword>
<dbReference type="SMART" id="SM00225">
    <property type="entry name" value="BTB"/>
    <property type="match status" value="1"/>
</dbReference>
<dbReference type="EMBL" id="KB445555">
    <property type="protein sequence ID" value="EMC96344.1"/>
    <property type="molecule type" value="Genomic_DNA"/>
</dbReference>
<evidence type="ECO:0000256" key="1">
    <source>
        <dbReference type="ARBA" id="ARBA00022737"/>
    </source>
</evidence>
<protein>
    <recommendedName>
        <fullName evidence="3">BTB domain-containing protein</fullName>
    </recommendedName>
</protein>
<sequence length="223" mass="24927">MAKTLDERSLFNNPAYSDITIKFGSRERKCHKLILCLKSTYFDELCGRGKAFAEAQTGTSAIELHDDDEDAVDAMLRWLYTSKYDVASSETAQVSPMFHLALYTVADKYLLDDLRDEAYDPVCGALDNISVAELANYIEHIFGPSGTYPCRITNKFAELRDKHAGALLESPQGRKHIEADGPLCMALIDKYRMAAKHAEEEVAAIRAVAVPRYEKRVLAICPI</sequence>
<dbReference type="OrthoDB" id="6359816at2759"/>
<evidence type="ECO:0000259" key="3">
    <source>
        <dbReference type="PROSITE" id="PS50097"/>
    </source>
</evidence>
<dbReference type="HOGENOM" id="CLU_087641_0_0_1"/>
<dbReference type="KEGG" id="bcom:BAUCODRAFT_472268"/>